<keyword evidence="2" id="KW-1185">Reference proteome</keyword>
<dbReference type="RefSeq" id="WP_338193712.1">
    <property type="nucleotide sequence ID" value="NZ_AP027268.1"/>
</dbReference>
<protein>
    <recommendedName>
        <fullName evidence="3">DUF4138 domain-containing protein</fullName>
    </recommendedName>
</protein>
<sequence length="298" mass="34402">MKSLYYLPILFLSLATTYGQSDTLYVNDTHMLTLIFPKPISRAVTGHANYRLGYNQETPERVGLLQGNRGEDSNLLVVTEDGQAYSYYLVYRKQLKENHRFVAINEAIGNVLPKKCKDDMAQKKTRISQTVTLSDSLEYRKASRYFLGQKTTVLKAKRRAGMVLRLCNLAYFGKETYIVVEIENKSDIDFELDFVQLFKVNGNPRKKSSYQKLSLEPLYSHKKPSIVKVGHVERFVYVAPKFTLSGKERLMIELQEKSGSRKLVLKVKTYQRRTWGSNIKWESKGPKRILEPKGFIPH</sequence>
<dbReference type="Proteomes" id="UP001330184">
    <property type="component" value="Chromosome"/>
</dbReference>
<organism evidence="1 2">
    <name type="scientific">Flagellimonas marinaquae</name>
    <dbReference type="NCBI Taxonomy" id="254955"/>
    <lineage>
        <taxon>Bacteria</taxon>
        <taxon>Pseudomonadati</taxon>
        <taxon>Bacteroidota</taxon>
        <taxon>Flavobacteriia</taxon>
        <taxon>Flavobacteriales</taxon>
        <taxon>Flavobacteriaceae</taxon>
        <taxon>Flagellimonas</taxon>
    </lineage>
</organism>
<dbReference type="EMBL" id="AP027268">
    <property type="protein sequence ID" value="BDW93321.1"/>
    <property type="molecule type" value="Genomic_DNA"/>
</dbReference>
<proteinExistence type="predicted"/>
<gene>
    <name evidence="1" type="ORF">MACH07_21530</name>
</gene>
<accession>A0AA48KRN3</accession>
<name>A0AA48KRN3_9FLAO</name>
<dbReference type="AlphaFoldDB" id="A0AA48KRN3"/>
<dbReference type="Pfam" id="PF13595">
    <property type="entry name" value="DUF4138"/>
    <property type="match status" value="1"/>
</dbReference>
<reference evidence="1 2" key="1">
    <citation type="submission" date="2023-01" db="EMBL/GenBank/DDBJ databases">
        <title>Complete genome sequence of Muricauda aquimarina strain IFOP_LL357.</title>
        <authorList>
            <person name="Gajardo G."/>
            <person name="Ueki S."/>
            <person name="Maruyama F."/>
        </authorList>
    </citation>
    <scope>NUCLEOTIDE SEQUENCE [LARGE SCALE GENOMIC DNA]</scope>
    <source>
        <strain evidence="1 2">IFOP_LL357</strain>
    </source>
</reference>
<dbReference type="InterPro" id="IPR022298">
    <property type="entry name" value="Conjug_transposon_TraN"/>
</dbReference>
<evidence type="ECO:0000313" key="2">
    <source>
        <dbReference type="Proteomes" id="UP001330184"/>
    </source>
</evidence>
<evidence type="ECO:0008006" key="3">
    <source>
        <dbReference type="Google" id="ProtNLM"/>
    </source>
</evidence>
<evidence type="ECO:0000313" key="1">
    <source>
        <dbReference type="EMBL" id="BDW93321.1"/>
    </source>
</evidence>